<keyword evidence="1" id="KW-0812">Transmembrane</keyword>
<dbReference type="EMBL" id="AMXI01001514">
    <property type="protein sequence ID" value="EKN38534.1"/>
    <property type="molecule type" value="Genomic_DNA"/>
</dbReference>
<reference evidence="2 3" key="2">
    <citation type="submission" date="2013-03" db="EMBL/GenBank/DDBJ databases">
        <title>Diversity in Clostridium botulinum.</title>
        <authorList>
            <person name="Timme R.E."/>
            <person name="Allard M."/>
            <person name="Luo Y."/>
            <person name="Strain E."/>
            <person name="Gonzalez-Escalona N."/>
            <person name="Brown E."/>
        </authorList>
    </citation>
    <scope>NUCLEOTIDE SEQUENCE [LARGE SCALE GENOMIC DNA]</scope>
    <source>
        <strain evidence="2 3">CFSAN001627</strain>
    </source>
</reference>
<protein>
    <recommendedName>
        <fullName evidence="4">YcxB-like protein domain-containing protein</fullName>
    </recommendedName>
</protein>
<comment type="caution">
    <text evidence="2">The sequence shown here is derived from an EMBL/GenBank/DDBJ whole genome shotgun (WGS) entry which is preliminary data.</text>
</comment>
<sequence>MDFNYTLTEKDLFNFHKKYILTSIKFNKFLIENFLILGLFFLIMFIFISSEFQIYVIVAFVESFLILFLLRKRWYLNCLKRKKFKNLHLYYNLKYIFTETNLKIDKKGILLETIFNKKIIKWKYINDLYIIDNNVLIRSFSDYNILIPASAINSNDDLQNLIKIFKENSSKYPQYSYPKDIEFI</sequence>
<dbReference type="Proteomes" id="UP000011944">
    <property type="component" value="Unassembled WGS sequence"/>
</dbReference>
<feature type="transmembrane region" description="Helical" evidence="1">
    <location>
        <begin position="29"/>
        <end position="48"/>
    </location>
</feature>
<feature type="transmembrane region" description="Helical" evidence="1">
    <location>
        <begin position="54"/>
        <end position="71"/>
    </location>
</feature>
<keyword evidence="1" id="KW-1133">Transmembrane helix</keyword>
<evidence type="ECO:0008006" key="4">
    <source>
        <dbReference type="Google" id="ProtNLM"/>
    </source>
</evidence>
<accession>M1ZNT5</accession>
<keyword evidence="1" id="KW-0472">Membrane</keyword>
<dbReference type="AlphaFoldDB" id="M1ZNT5"/>
<proteinExistence type="predicted"/>
<evidence type="ECO:0000313" key="2">
    <source>
        <dbReference type="EMBL" id="EKN38534.1"/>
    </source>
</evidence>
<gene>
    <name evidence="2" type="ORF">CFSAN001627_23859</name>
</gene>
<reference evidence="2 3" key="1">
    <citation type="submission" date="2012-10" db="EMBL/GenBank/DDBJ databases">
        <authorList>
            <person name="Strain E.A."/>
            <person name="Brown E."/>
            <person name="Allard M.W."/>
            <person name="Gonzalez-Escalona N."/>
            <person name="Timme R."/>
        </authorList>
    </citation>
    <scope>NUCLEOTIDE SEQUENCE [LARGE SCALE GENOMIC DNA]</scope>
    <source>
        <strain evidence="2 3">CFSAN001627</strain>
    </source>
</reference>
<name>M1ZNT5_CLOBO</name>
<dbReference type="PATRIC" id="fig|1232189.3.peg.3720"/>
<evidence type="ECO:0000313" key="3">
    <source>
        <dbReference type="Proteomes" id="UP000011944"/>
    </source>
</evidence>
<evidence type="ECO:0000256" key="1">
    <source>
        <dbReference type="SAM" id="Phobius"/>
    </source>
</evidence>
<organism evidence="2 3">
    <name type="scientific">Clostridium botulinum CFSAN001627</name>
    <dbReference type="NCBI Taxonomy" id="1232189"/>
    <lineage>
        <taxon>Bacteria</taxon>
        <taxon>Bacillati</taxon>
        <taxon>Bacillota</taxon>
        <taxon>Clostridia</taxon>
        <taxon>Eubacteriales</taxon>
        <taxon>Clostridiaceae</taxon>
        <taxon>Clostridium</taxon>
    </lineage>
</organism>